<dbReference type="EMBL" id="PDCK01000040">
    <property type="protein sequence ID" value="PRQ47689.1"/>
    <property type="molecule type" value="Genomic_DNA"/>
</dbReference>
<evidence type="ECO:0000313" key="2">
    <source>
        <dbReference type="EMBL" id="PRQ47689.1"/>
    </source>
</evidence>
<dbReference type="Proteomes" id="UP000238479">
    <property type="component" value="Chromosome 2"/>
</dbReference>
<dbReference type="AlphaFoldDB" id="A0A2P6RMM1"/>
<evidence type="ECO:0000256" key="1">
    <source>
        <dbReference type="SAM" id="MobiDB-lite"/>
    </source>
</evidence>
<feature type="region of interest" description="Disordered" evidence="1">
    <location>
        <begin position="31"/>
        <end position="67"/>
    </location>
</feature>
<gene>
    <name evidence="2" type="ORF">RchiOBHm_Chr2g0102451</name>
</gene>
<name>A0A2P6RMM1_ROSCH</name>
<keyword evidence="3" id="KW-1185">Reference proteome</keyword>
<proteinExistence type="predicted"/>
<reference evidence="2 3" key="1">
    <citation type="journal article" date="2018" name="Nat. Genet.">
        <title>The Rosa genome provides new insights in the design of modern roses.</title>
        <authorList>
            <person name="Bendahmane M."/>
        </authorList>
    </citation>
    <scope>NUCLEOTIDE SEQUENCE [LARGE SCALE GENOMIC DNA]</scope>
    <source>
        <strain evidence="3">cv. Old Blush</strain>
    </source>
</reference>
<organism evidence="2 3">
    <name type="scientific">Rosa chinensis</name>
    <name type="common">China rose</name>
    <dbReference type="NCBI Taxonomy" id="74649"/>
    <lineage>
        <taxon>Eukaryota</taxon>
        <taxon>Viridiplantae</taxon>
        <taxon>Streptophyta</taxon>
        <taxon>Embryophyta</taxon>
        <taxon>Tracheophyta</taxon>
        <taxon>Spermatophyta</taxon>
        <taxon>Magnoliopsida</taxon>
        <taxon>eudicotyledons</taxon>
        <taxon>Gunneridae</taxon>
        <taxon>Pentapetalae</taxon>
        <taxon>rosids</taxon>
        <taxon>fabids</taxon>
        <taxon>Rosales</taxon>
        <taxon>Rosaceae</taxon>
        <taxon>Rosoideae</taxon>
        <taxon>Rosoideae incertae sedis</taxon>
        <taxon>Rosa</taxon>
    </lineage>
</organism>
<sequence length="67" mass="7662">MWWLGGESEYELWGSNGLGVQHIRSGRFGVSVSQKKKEKEIETRPAAQLPRWTSRRPPKSIPPRSSI</sequence>
<evidence type="ECO:0000313" key="3">
    <source>
        <dbReference type="Proteomes" id="UP000238479"/>
    </source>
</evidence>
<dbReference type="Gramene" id="PRQ47689">
    <property type="protein sequence ID" value="PRQ47689"/>
    <property type="gene ID" value="RchiOBHm_Chr2g0102451"/>
</dbReference>
<comment type="caution">
    <text evidence="2">The sequence shown here is derived from an EMBL/GenBank/DDBJ whole genome shotgun (WGS) entry which is preliminary data.</text>
</comment>
<accession>A0A2P6RMM1</accession>
<protein>
    <submittedName>
        <fullName evidence="2">Uncharacterized protein</fullName>
    </submittedName>
</protein>